<dbReference type="OrthoDB" id="3214072at2"/>
<evidence type="ECO:0000256" key="5">
    <source>
        <dbReference type="PROSITE-ProRule" id="PRU00335"/>
    </source>
</evidence>
<dbReference type="InterPro" id="IPR036271">
    <property type="entry name" value="Tet_transcr_reg_TetR-rel_C_sf"/>
</dbReference>
<gene>
    <name evidence="7" type="ORF">E1288_25775</name>
</gene>
<dbReference type="PROSITE" id="PS50977">
    <property type="entry name" value="HTH_TETR_2"/>
    <property type="match status" value="1"/>
</dbReference>
<keyword evidence="3 5" id="KW-0238">DNA-binding</keyword>
<dbReference type="InterPro" id="IPR001647">
    <property type="entry name" value="HTH_TetR"/>
</dbReference>
<dbReference type="Gene3D" id="1.10.357.10">
    <property type="entry name" value="Tetracycline Repressor, domain 2"/>
    <property type="match status" value="1"/>
</dbReference>
<dbReference type="SUPFAM" id="SSF46689">
    <property type="entry name" value="Homeodomain-like"/>
    <property type="match status" value="1"/>
</dbReference>
<accession>A0A4R4YII9</accession>
<reference evidence="7 8" key="1">
    <citation type="submission" date="2019-03" db="EMBL/GenBank/DDBJ databases">
        <title>Draft genome sequences of novel Actinobacteria.</title>
        <authorList>
            <person name="Sahin N."/>
            <person name="Ay H."/>
            <person name="Saygin H."/>
        </authorList>
    </citation>
    <scope>NUCLEOTIDE SEQUENCE [LARGE SCALE GENOMIC DNA]</scope>
    <source>
        <strain evidence="7 8">7K502</strain>
    </source>
</reference>
<keyword evidence="4" id="KW-0804">Transcription</keyword>
<dbReference type="Proteomes" id="UP000294947">
    <property type="component" value="Unassembled WGS sequence"/>
</dbReference>
<evidence type="ECO:0000313" key="7">
    <source>
        <dbReference type="EMBL" id="TDD43789.1"/>
    </source>
</evidence>
<name>A0A4R4YII9_9PSEU</name>
<proteinExistence type="predicted"/>
<dbReference type="InterPro" id="IPR003012">
    <property type="entry name" value="Tet_transcr_reg_TetR"/>
</dbReference>
<dbReference type="EMBL" id="SMKW01000037">
    <property type="protein sequence ID" value="TDD43789.1"/>
    <property type="molecule type" value="Genomic_DNA"/>
</dbReference>
<feature type="domain" description="HTH tetR-type" evidence="6">
    <location>
        <begin position="26"/>
        <end position="86"/>
    </location>
</feature>
<protein>
    <submittedName>
        <fullName evidence="7">TetR/AcrR family transcriptional regulator</fullName>
    </submittedName>
</protein>
<dbReference type="SUPFAM" id="SSF48498">
    <property type="entry name" value="Tetracyclin repressor-like, C-terminal domain"/>
    <property type="match status" value="1"/>
</dbReference>
<dbReference type="InterPro" id="IPR004111">
    <property type="entry name" value="Repressor_TetR_C"/>
</dbReference>
<keyword evidence="1" id="KW-0678">Repressor</keyword>
<sequence>MVVKRNEDVPGAVWFREPQQRRKAPALNRERIVAAAVDRLDREGIDGLSLRKIAGDLDVHATSLYWHVATKGDVVDLALDEVFAEITLPDGHSATDWKEVVLTYMRQLRAMLLRHPWAASLASTRPLAGPHALARSETVYAALDRAGFEGITLSAAAAAISNLVIATASSQAAWARQAEANSRDALRQRIAHDQELYPTLATHLAAFLGDWDSQFEITAQTFITGLDAGRKQDTR</sequence>
<evidence type="ECO:0000256" key="4">
    <source>
        <dbReference type="ARBA" id="ARBA00023163"/>
    </source>
</evidence>
<evidence type="ECO:0000256" key="1">
    <source>
        <dbReference type="ARBA" id="ARBA00022491"/>
    </source>
</evidence>
<organism evidence="7 8">
    <name type="scientific">Saccharopolyspora elongata</name>
    <dbReference type="NCBI Taxonomy" id="2530387"/>
    <lineage>
        <taxon>Bacteria</taxon>
        <taxon>Bacillati</taxon>
        <taxon>Actinomycetota</taxon>
        <taxon>Actinomycetes</taxon>
        <taxon>Pseudonocardiales</taxon>
        <taxon>Pseudonocardiaceae</taxon>
        <taxon>Saccharopolyspora</taxon>
    </lineage>
</organism>
<dbReference type="AlphaFoldDB" id="A0A4R4YII9"/>
<evidence type="ECO:0000313" key="8">
    <source>
        <dbReference type="Proteomes" id="UP000294947"/>
    </source>
</evidence>
<dbReference type="PRINTS" id="PR00400">
    <property type="entry name" value="TETREPRESSOR"/>
</dbReference>
<dbReference type="GO" id="GO:0046677">
    <property type="term" value="P:response to antibiotic"/>
    <property type="evidence" value="ECO:0007669"/>
    <property type="project" value="InterPro"/>
</dbReference>
<dbReference type="InterPro" id="IPR009057">
    <property type="entry name" value="Homeodomain-like_sf"/>
</dbReference>
<comment type="caution">
    <text evidence="7">The sequence shown here is derived from an EMBL/GenBank/DDBJ whole genome shotgun (WGS) entry which is preliminary data.</text>
</comment>
<dbReference type="GO" id="GO:0045892">
    <property type="term" value="P:negative regulation of DNA-templated transcription"/>
    <property type="evidence" value="ECO:0007669"/>
    <property type="project" value="InterPro"/>
</dbReference>
<keyword evidence="8" id="KW-1185">Reference proteome</keyword>
<dbReference type="InterPro" id="IPR023772">
    <property type="entry name" value="DNA-bd_HTH_TetR-type_CS"/>
</dbReference>
<feature type="DNA-binding region" description="H-T-H motif" evidence="5">
    <location>
        <begin position="49"/>
        <end position="68"/>
    </location>
</feature>
<keyword evidence="2" id="KW-0805">Transcription regulation</keyword>
<dbReference type="Pfam" id="PF02909">
    <property type="entry name" value="TetR_C_1"/>
    <property type="match status" value="1"/>
</dbReference>
<evidence type="ECO:0000256" key="2">
    <source>
        <dbReference type="ARBA" id="ARBA00023015"/>
    </source>
</evidence>
<dbReference type="GO" id="GO:0003677">
    <property type="term" value="F:DNA binding"/>
    <property type="evidence" value="ECO:0007669"/>
    <property type="project" value="UniProtKB-UniRule"/>
</dbReference>
<evidence type="ECO:0000259" key="6">
    <source>
        <dbReference type="PROSITE" id="PS50977"/>
    </source>
</evidence>
<dbReference type="RefSeq" id="WP_132489354.1">
    <property type="nucleotide sequence ID" value="NZ_SMKW01000037.1"/>
</dbReference>
<evidence type="ECO:0000256" key="3">
    <source>
        <dbReference type="ARBA" id="ARBA00023125"/>
    </source>
</evidence>
<dbReference type="PROSITE" id="PS01081">
    <property type="entry name" value="HTH_TETR_1"/>
    <property type="match status" value="1"/>
</dbReference>